<feature type="non-terminal residue" evidence="2">
    <location>
        <position position="373"/>
    </location>
</feature>
<evidence type="ECO:0000256" key="1">
    <source>
        <dbReference type="SAM" id="Coils"/>
    </source>
</evidence>
<accession>A0AA88L241</accession>
<evidence type="ECO:0000313" key="2">
    <source>
        <dbReference type="EMBL" id="KAK2704910.1"/>
    </source>
</evidence>
<name>A0AA88L241_ARTSF</name>
<sequence>MMSLKEERAELRCRLFDYERKEESRVVPKYFPGLTTCLQDLVEADKMNPDSNLEVKISQLSQLIRSSALAYQSKEDELNQTISKMKHMLNTSEVGSTQYTETELYISARSDTRNYEPILDTISFKSCDSGSSKASDNNTIIEGLMVLYSNVDCITTKMNKIKLMISTRHEVSVFGFTEVKAKHTAFALTDTQIQVPGFELLTNLSKPNYRGIAVYIRSLLKQYYKNVLIVKDFNLLELQWIDGFAVTKGVENSNCPLLECLHEHLLYQAIDFLTRLNGSADSRFLEKKLRLLISKLDEERKSYDGLINVPEIPVESLADESKFGTAASTTDQNKEGVEMKVLIQEMMSLKEERAELRCRLFDYERKEESRVVP</sequence>
<proteinExistence type="predicted"/>
<gene>
    <name evidence="2" type="ORF">QYM36_017079</name>
</gene>
<reference evidence="2" key="1">
    <citation type="submission" date="2023-07" db="EMBL/GenBank/DDBJ databases">
        <title>Chromosome-level genome assembly of Artemia franciscana.</title>
        <authorList>
            <person name="Jo E."/>
        </authorList>
    </citation>
    <scope>NUCLEOTIDE SEQUENCE</scope>
    <source>
        <tissue evidence="2">Whole body</tissue>
    </source>
</reference>
<keyword evidence="1" id="KW-0175">Coiled coil</keyword>
<dbReference type="EMBL" id="JAVRJZ010000021">
    <property type="protein sequence ID" value="KAK2704910.1"/>
    <property type="molecule type" value="Genomic_DNA"/>
</dbReference>
<comment type="caution">
    <text evidence="2">The sequence shown here is derived from an EMBL/GenBank/DDBJ whole genome shotgun (WGS) entry which is preliminary data.</text>
</comment>
<evidence type="ECO:0000313" key="3">
    <source>
        <dbReference type="Proteomes" id="UP001187531"/>
    </source>
</evidence>
<keyword evidence="3" id="KW-1185">Reference proteome</keyword>
<organism evidence="2 3">
    <name type="scientific">Artemia franciscana</name>
    <name type="common">Brine shrimp</name>
    <name type="synonym">Artemia sanfranciscana</name>
    <dbReference type="NCBI Taxonomy" id="6661"/>
    <lineage>
        <taxon>Eukaryota</taxon>
        <taxon>Metazoa</taxon>
        <taxon>Ecdysozoa</taxon>
        <taxon>Arthropoda</taxon>
        <taxon>Crustacea</taxon>
        <taxon>Branchiopoda</taxon>
        <taxon>Anostraca</taxon>
        <taxon>Artemiidae</taxon>
        <taxon>Artemia</taxon>
    </lineage>
</organism>
<protein>
    <submittedName>
        <fullName evidence="2">Uncharacterized protein</fullName>
    </submittedName>
</protein>
<dbReference type="Proteomes" id="UP001187531">
    <property type="component" value="Unassembled WGS sequence"/>
</dbReference>
<feature type="coiled-coil region" evidence="1">
    <location>
        <begin position="339"/>
        <end position="366"/>
    </location>
</feature>
<dbReference type="AlphaFoldDB" id="A0AA88L241"/>